<evidence type="ECO:0000256" key="1">
    <source>
        <dbReference type="ARBA" id="ARBA00008956"/>
    </source>
</evidence>
<evidence type="ECO:0000256" key="4">
    <source>
        <dbReference type="ARBA" id="ARBA00023089"/>
    </source>
</evidence>
<dbReference type="EMBL" id="ASHM01027657">
    <property type="protein sequence ID" value="PNX74531.1"/>
    <property type="molecule type" value="Genomic_DNA"/>
</dbReference>
<dbReference type="GO" id="GO:0030154">
    <property type="term" value="P:cell differentiation"/>
    <property type="evidence" value="ECO:0007669"/>
    <property type="project" value="UniProtKB-KW"/>
</dbReference>
<proteinExistence type="inferred from homology"/>
<dbReference type="PANTHER" id="PTHR31791:SF37">
    <property type="entry name" value="A_TM021B04.7 PROTEIN"/>
    <property type="match status" value="1"/>
</dbReference>
<keyword evidence="3 5" id="KW-0221">Differentiation</keyword>
<feature type="non-terminal residue" evidence="6">
    <location>
        <position position="1"/>
    </location>
</feature>
<dbReference type="Pfam" id="PF07899">
    <property type="entry name" value="Frigida"/>
    <property type="match status" value="1"/>
</dbReference>
<comment type="similarity">
    <text evidence="1 5">Belongs to the Frigida family.</text>
</comment>
<comment type="caution">
    <text evidence="6">The sequence shown here is derived from an EMBL/GenBank/DDBJ whole genome shotgun (WGS) entry which is preliminary data.</text>
</comment>
<evidence type="ECO:0000256" key="5">
    <source>
        <dbReference type="RuleBase" id="RU364012"/>
    </source>
</evidence>
<sequence>ELESKEEEFKCRVKELESTKKLFESQVEDLKSKEKQFEGRWKELEIKENNFKVKVKELNLKEKQFDGQQREPESRTKYIDGEKKSVVFGRTSLQLDTSEKTDRFEPLYSGILVDIRESSDPSRHVLEMIQNPIIPLCKKRDSVVTIADYRIYLLEQLMRISPIIKPCVREEALKLALDMKAKMKENTENSLEVLGFLMLLSIYGLVDSFNEDEVLELFAFVAQHKIAVELFGTLGFANKASDFVEKNLIRKKQFVGAVRFSCAYNLNVKNKLVDMLREHVQNAKLICDSRCEKTNSIEIKGKAKDQEIASLQAVLQCILDCNLQSDDLFDKEIRYRILELKANKDI</sequence>
<dbReference type="InterPro" id="IPR012474">
    <property type="entry name" value="Frigida"/>
</dbReference>
<dbReference type="PANTHER" id="PTHR31791">
    <property type="entry name" value="FRIGIDA-LIKE PROTEIN 3-RELATED"/>
    <property type="match status" value="1"/>
</dbReference>
<name>A0A2K3L4Y3_TRIPR</name>
<dbReference type="ExpressionAtlas" id="A0A2K3L4Y3">
    <property type="expression patterns" value="baseline"/>
</dbReference>
<dbReference type="Proteomes" id="UP000236291">
    <property type="component" value="Unassembled WGS sequence"/>
</dbReference>
<evidence type="ECO:0000256" key="2">
    <source>
        <dbReference type="ARBA" id="ARBA00022473"/>
    </source>
</evidence>
<dbReference type="STRING" id="57577.A0A2K3L4Y3"/>
<accession>A0A2K3L4Y3</accession>
<gene>
    <name evidence="6" type="ORF">L195_g029496</name>
    <name evidence="7" type="ORF">L195_g030452</name>
</gene>
<dbReference type="AlphaFoldDB" id="A0A2K3L4Y3"/>
<protein>
    <recommendedName>
        <fullName evidence="5">FRIGIDA-like protein</fullName>
    </recommendedName>
</protein>
<evidence type="ECO:0000313" key="6">
    <source>
        <dbReference type="EMBL" id="PNX73594.1"/>
    </source>
</evidence>
<reference evidence="6 8" key="1">
    <citation type="journal article" date="2014" name="Am. J. Bot.">
        <title>Genome assembly and annotation for red clover (Trifolium pratense; Fabaceae).</title>
        <authorList>
            <person name="Istvanek J."/>
            <person name="Jaros M."/>
            <person name="Krenek A."/>
            <person name="Repkova J."/>
        </authorList>
    </citation>
    <scope>NUCLEOTIDE SEQUENCE [LARGE SCALE GENOMIC DNA]</scope>
    <source>
        <strain evidence="8">cv. Tatra</strain>
        <tissue evidence="6">Young leaves</tissue>
    </source>
</reference>
<evidence type="ECO:0000256" key="3">
    <source>
        <dbReference type="ARBA" id="ARBA00022782"/>
    </source>
</evidence>
<dbReference type="EMBL" id="ASHM01026260">
    <property type="protein sequence ID" value="PNX73594.1"/>
    <property type="molecule type" value="Genomic_DNA"/>
</dbReference>
<keyword evidence="2 5" id="KW-0217">Developmental protein</keyword>
<reference evidence="6 8" key="2">
    <citation type="journal article" date="2017" name="Front. Plant Sci.">
        <title>Gene Classification and Mining of Molecular Markers Useful in Red Clover (Trifolium pratense) Breeding.</title>
        <authorList>
            <person name="Istvanek J."/>
            <person name="Dluhosova J."/>
            <person name="Dluhos P."/>
            <person name="Patkova L."/>
            <person name="Nedelnik J."/>
            <person name="Repkova J."/>
        </authorList>
    </citation>
    <scope>NUCLEOTIDE SEQUENCE [LARGE SCALE GENOMIC DNA]</scope>
    <source>
        <strain evidence="8">cv. Tatra</strain>
        <tissue evidence="6">Young leaves</tissue>
    </source>
</reference>
<organism evidence="6 8">
    <name type="scientific">Trifolium pratense</name>
    <name type="common">Red clover</name>
    <dbReference type="NCBI Taxonomy" id="57577"/>
    <lineage>
        <taxon>Eukaryota</taxon>
        <taxon>Viridiplantae</taxon>
        <taxon>Streptophyta</taxon>
        <taxon>Embryophyta</taxon>
        <taxon>Tracheophyta</taxon>
        <taxon>Spermatophyta</taxon>
        <taxon>Magnoliopsida</taxon>
        <taxon>eudicotyledons</taxon>
        <taxon>Gunneridae</taxon>
        <taxon>Pentapetalae</taxon>
        <taxon>rosids</taxon>
        <taxon>fabids</taxon>
        <taxon>Fabales</taxon>
        <taxon>Fabaceae</taxon>
        <taxon>Papilionoideae</taxon>
        <taxon>50 kb inversion clade</taxon>
        <taxon>NPAAA clade</taxon>
        <taxon>Hologalegina</taxon>
        <taxon>IRL clade</taxon>
        <taxon>Trifolieae</taxon>
        <taxon>Trifolium</taxon>
    </lineage>
</organism>
<evidence type="ECO:0000313" key="8">
    <source>
        <dbReference type="Proteomes" id="UP000236291"/>
    </source>
</evidence>
<dbReference type="GO" id="GO:0009908">
    <property type="term" value="P:flower development"/>
    <property type="evidence" value="ECO:0007669"/>
    <property type="project" value="UniProtKB-KW"/>
</dbReference>
<keyword evidence="4 5" id="KW-0287">Flowering</keyword>
<evidence type="ECO:0000313" key="7">
    <source>
        <dbReference type="EMBL" id="PNX74531.1"/>
    </source>
</evidence>